<gene>
    <name evidence="1" type="ORF">BFW01_g451</name>
</gene>
<dbReference type="EMBL" id="MDYX01000037">
    <property type="protein sequence ID" value="KAF9630270.1"/>
    <property type="molecule type" value="Genomic_DNA"/>
</dbReference>
<evidence type="ECO:0000313" key="2">
    <source>
        <dbReference type="Proteomes" id="UP000627934"/>
    </source>
</evidence>
<comment type="caution">
    <text evidence="1">The sequence shown here is derived from an EMBL/GenBank/DDBJ whole genome shotgun (WGS) entry which is preliminary data.</text>
</comment>
<organism evidence="1 2">
    <name type="scientific">Lasiodiplodia theobromae</name>
    <dbReference type="NCBI Taxonomy" id="45133"/>
    <lineage>
        <taxon>Eukaryota</taxon>
        <taxon>Fungi</taxon>
        <taxon>Dikarya</taxon>
        <taxon>Ascomycota</taxon>
        <taxon>Pezizomycotina</taxon>
        <taxon>Dothideomycetes</taxon>
        <taxon>Dothideomycetes incertae sedis</taxon>
        <taxon>Botryosphaeriales</taxon>
        <taxon>Botryosphaeriaceae</taxon>
        <taxon>Lasiodiplodia</taxon>
    </lineage>
</organism>
<accession>A0A8H7IR58</accession>
<dbReference type="AlphaFoldDB" id="A0A8H7IR58"/>
<name>A0A8H7IR58_9PEZI</name>
<protein>
    <submittedName>
        <fullName evidence="1">Cytochrome P450</fullName>
    </submittedName>
</protein>
<sequence length="111" mass="12108">MLAHLLFDSSLLGSVPAEIRPALAVSTSSRELCEKLGESPVLTSVYRETLWVSTSSIAVRNVEQLTVFGSKLLQRGAGLIVPLRQILTEIMLSVGRPCGSETYWYIHVGCC</sequence>
<proteinExistence type="predicted"/>
<evidence type="ECO:0000313" key="1">
    <source>
        <dbReference type="EMBL" id="KAF9630270.1"/>
    </source>
</evidence>
<reference evidence="1" key="1">
    <citation type="submission" date="2016-08" db="EMBL/GenBank/DDBJ databases">
        <authorList>
            <person name="Yan J."/>
        </authorList>
    </citation>
    <scope>NUCLEOTIDE SEQUENCE</scope>
    <source>
        <strain evidence="1">CSS-01s</strain>
    </source>
</reference>
<dbReference type="Proteomes" id="UP000627934">
    <property type="component" value="Unassembled WGS sequence"/>
</dbReference>
<reference evidence="1" key="2">
    <citation type="journal article" date="2018" name="DNA Res.">
        <title>Comparative genome and transcriptome analyses reveal adaptations to opportunistic infections in woody plant degrading pathogens of Botryosphaeriaceae.</title>
        <authorList>
            <person name="Yan J.Y."/>
            <person name="Zhao W.S."/>
            <person name="Chen Z."/>
            <person name="Xing Q.K."/>
            <person name="Zhang W."/>
            <person name="Chethana K.W.T."/>
            <person name="Xue M.F."/>
            <person name="Xu J.P."/>
            <person name="Phillips A.J.L."/>
            <person name="Wang Y."/>
            <person name="Liu J.H."/>
            <person name="Liu M."/>
            <person name="Zhou Y."/>
            <person name="Jayawardena R.S."/>
            <person name="Manawasinghe I.S."/>
            <person name="Huang J.B."/>
            <person name="Qiao G.H."/>
            <person name="Fu C.Y."/>
            <person name="Guo F.F."/>
            <person name="Dissanayake A.J."/>
            <person name="Peng Y.L."/>
            <person name="Hyde K.D."/>
            <person name="Li X.H."/>
        </authorList>
    </citation>
    <scope>NUCLEOTIDE SEQUENCE</scope>
    <source>
        <strain evidence="1">CSS-01s</strain>
    </source>
</reference>